<proteinExistence type="predicted"/>
<name>A0A1G5HCC6_9RHOB</name>
<protein>
    <recommendedName>
        <fullName evidence="3">Concanavalin A-like lectin/glucanases superfamily protein</fullName>
    </recommendedName>
</protein>
<dbReference type="InterPro" id="IPR013320">
    <property type="entry name" value="ConA-like_dom_sf"/>
</dbReference>
<dbReference type="SUPFAM" id="SSF49899">
    <property type="entry name" value="Concanavalin A-like lectins/glucanases"/>
    <property type="match status" value="1"/>
</dbReference>
<accession>A0A1G5HCC6</accession>
<reference evidence="1 2" key="1">
    <citation type="submission" date="2016-10" db="EMBL/GenBank/DDBJ databases">
        <authorList>
            <person name="de Groot N.N."/>
        </authorList>
    </citation>
    <scope>NUCLEOTIDE SEQUENCE [LARGE SCALE GENOMIC DNA]</scope>
    <source>
        <strain evidence="1 2">CGMCC 1.8925</strain>
    </source>
</reference>
<evidence type="ECO:0000313" key="2">
    <source>
        <dbReference type="Proteomes" id="UP000199502"/>
    </source>
</evidence>
<dbReference type="EMBL" id="FMVT01000006">
    <property type="protein sequence ID" value="SCY61331.1"/>
    <property type="molecule type" value="Genomic_DNA"/>
</dbReference>
<evidence type="ECO:0000313" key="1">
    <source>
        <dbReference type="EMBL" id="SCY61331.1"/>
    </source>
</evidence>
<dbReference type="Proteomes" id="UP000199502">
    <property type="component" value="Unassembled WGS sequence"/>
</dbReference>
<organism evidence="1 2">
    <name type="scientific">Paracoccus tibetensis</name>
    <dbReference type="NCBI Taxonomy" id="336292"/>
    <lineage>
        <taxon>Bacteria</taxon>
        <taxon>Pseudomonadati</taxon>
        <taxon>Pseudomonadota</taxon>
        <taxon>Alphaproteobacteria</taxon>
        <taxon>Rhodobacterales</taxon>
        <taxon>Paracoccaceae</taxon>
        <taxon>Paracoccus</taxon>
    </lineage>
</organism>
<dbReference type="OrthoDB" id="7888774at2"/>
<evidence type="ECO:0008006" key="3">
    <source>
        <dbReference type="Google" id="ProtNLM"/>
    </source>
</evidence>
<dbReference type="AlphaFoldDB" id="A0A1G5HCC6"/>
<keyword evidence="2" id="KW-1185">Reference proteome</keyword>
<gene>
    <name evidence="1" type="ORF">SAMN05660710_02098</name>
</gene>
<dbReference type="STRING" id="336292.SAMN05660710_02098"/>
<dbReference type="RefSeq" id="WP_090743621.1">
    <property type="nucleotide sequence ID" value="NZ_FMVT01000006.1"/>
</dbReference>
<sequence length="252" mass="25859">MTATVIASRGIITNPTALTPNIYDRGEAVILDAARIQDVADGARVPAVLARGSGPVAARTFDTRAASNGNLPMLRRTGGPGGLPCLELDGTASIKNGAAVSFDGGFYIAAMIKMDEWAAQTVQRFIARVDGSAGMSIALSLIGSTPSVRIFGGTLSDNVTLSLASPLTTWQPLIVSWGSDNRARIVFGDAFVEGALARPVASNLQIGSTPNGDLSGGAGLKAKIAELRHGAGSLTLAQARALAALLAEKYNL</sequence>